<dbReference type="InterPro" id="IPR036271">
    <property type="entry name" value="Tet_transcr_reg_TetR-rel_C_sf"/>
</dbReference>
<proteinExistence type="predicted"/>
<dbReference type="InterPro" id="IPR011075">
    <property type="entry name" value="TetR_C"/>
</dbReference>
<dbReference type="Pfam" id="PF16859">
    <property type="entry name" value="TetR_C_11"/>
    <property type="match status" value="1"/>
</dbReference>
<dbReference type="EMBL" id="VAUV01000028">
    <property type="protein sequence ID" value="TLD68288.1"/>
    <property type="molecule type" value="Genomic_DNA"/>
</dbReference>
<feature type="DNA-binding region" description="H-T-H motif" evidence="4">
    <location>
        <begin position="33"/>
        <end position="52"/>
    </location>
</feature>
<dbReference type="SUPFAM" id="SSF48498">
    <property type="entry name" value="Tetracyclin repressor-like, C-terminal domain"/>
    <property type="match status" value="1"/>
</dbReference>
<evidence type="ECO:0000313" key="7">
    <source>
        <dbReference type="Proteomes" id="UP000306196"/>
    </source>
</evidence>
<dbReference type="PANTHER" id="PTHR30055">
    <property type="entry name" value="HTH-TYPE TRANSCRIPTIONAL REGULATOR RUTR"/>
    <property type="match status" value="1"/>
</dbReference>
<keyword evidence="7" id="KW-1185">Reference proteome</keyword>
<accession>A0A5R8K7E5</accession>
<dbReference type="AlphaFoldDB" id="A0A5R8K7E5"/>
<evidence type="ECO:0000256" key="2">
    <source>
        <dbReference type="ARBA" id="ARBA00023125"/>
    </source>
</evidence>
<dbReference type="InterPro" id="IPR001647">
    <property type="entry name" value="HTH_TetR"/>
</dbReference>
<evidence type="ECO:0000313" key="6">
    <source>
        <dbReference type="EMBL" id="TLD68288.1"/>
    </source>
</evidence>
<dbReference type="InterPro" id="IPR050109">
    <property type="entry name" value="HTH-type_TetR-like_transc_reg"/>
</dbReference>
<keyword evidence="3" id="KW-0804">Transcription</keyword>
<evidence type="ECO:0000256" key="3">
    <source>
        <dbReference type="ARBA" id="ARBA00023163"/>
    </source>
</evidence>
<dbReference type="Proteomes" id="UP000306196">
    <property type="component" value="Unassembled WGS sequence"/>
</dbReference>
<dbReference type="Gene3D" id="1.10.357.10">
    <property type="entry name" value="Tetracycline Repressor, domain 2"/>
    <property type="match status" value="1"/>
</dbReference>
<keyword evidence="2 4" id="KW-0238">DNA-binding</keyword>
<dbReference type="PANTHER" id="PTHR30055:SF226">
    <property type="entry name" value="HTH-TYPE TRANSCRIPTIONAL REGULATOR PKSA"/>
    <property type="match status" value="1"/>
</dbReference>
<name>A0A5R8K7E5_9BACT</name>
<comment type="caution">
    <text evidence="6">The sequence shown here is derived from an EMBL/GenBank/DDBJ whole genome shotgun (WGS) entry which is preliminary data.</text>
</comment>
<dbReference type="PRINTS" id="PR00455">
    <property type="entry name" value="HTHTETR"/>
</dbReference>
<feature type="domain" description="HTH tetR-type" evidence="5">
    <location>
        <begin position="10"/>
        <end position="70"/>
    </location>
</feature>
<dbReference type="SUPFAM" id="SSF46689">
    <property type="entry name" value="Homeodomain-like"/>
    <property type="match status" value="1"/>
</dbReference>
<dbReference type="Gene3D" id="1.10.10.60">
    <property type="entry name" value="Homeodomain-like"/>
    <property type="match status" value="1"/>
</dbReference>
<dbReference type="OrthoDB" id="277085at2"/>
<evidence type="ECO:0000256" key="1">
    <source>
        <dbReference type="ARBA" id="ARBA00023015"/>
    </source>
</evidence>
<dbReference type="GO" id="GO:0003700">
    <property type="term" value="F:DNA-binding transcription factor activity"/>
    <property type="evidence" value="ECO:0007669"/>
    <property type="project" value="TreeGrafter"/>
</dbReference>
<sequence>MLTTKKSDSPAARDKLLAAAMKVFARDGLHRATTRVIAEEAGVNEVTLFRHFTNKEGLLTAVMQQVVEAHASENLGEEREWTGDLRRNLRRFAEGFYEKMERDEAFMRTMIGEGRRHEEHAQKIIRDAVRPVRARFIHHLETARKAGQVRDGVDLGVAADAFTSMLFGGMLRITGNCHEGYTASQFVAVCVDVFAHGLAPVGEADLKF</sequence>
<gene>
    <name evidence="6" type="ORF">FEM03_23510</name>
</gene>
<protein>
    <submittedName>
        <fullName evidence="6">TetR/AcrR family transcriptional regulator</fullName>
    </submittedName>
</protein>
<dbReference type="InterPro" id="IPR009057">
    <property type="entry name" value="Homeodomain-like_sf"/>
</dbReference>
<evidence type="ECO:0000259" key="5">
    <source>
        <dbReference type="PROSITE" id="PS50977"/>
    </source>
</evidence>
<dbReference type="PROSITE" id="PS50977">
    <property type="entry name" value="HTH_TETR_2"/>
    <property type="match status" value="1"/>
</dbReference>
<dbReference type="Pfam" id="PF00440">
    <property type="entry name" value="TetR_N"/>
    <property type="match status" value="1"/>
</dbReference>
<dbReference type="GO" id="GO:0000976">
    <property type="term" value="F:transcription cis-regulatory region binding"/>
    <property type="evidence" value="ECO:0007669"/>
    <property type="project" value="TreeGrafter"/>
</dbReference>
<organism evidence="6 7">
    <name type="scientific">Phragmitibacter flavus</name>
    <dbReference type="NCBI Taxonomy" id="2576071"/>
    <lineage>
        <taxon>Bacteria</taxon>
        <taxon>Pseudomonadati</taxon>
        <taxon>Verrucomicrobiota</taxon>
        <taxon>Verrucomicrobiia</taxon>
        <taxon>Verrucomicrobiales</taxon>
        <taxon>Verrucomicrobiaceae</taxon>
        <taxon>Phragmitibacter</taxon>
    </lineage>
</organism>
<dbReference type="RefSeq" id="WP_138088790.1">
    <property type="nucleotide sequence ID" value="NZ_VAUV01000028.1"/>
</dbReference>
<evidence type="ECO:0000256" key="4">
    <source>
        <dbReference type="PROSITE-ProRule" id="PRU00335"/>
    </source>
</evidence>
<keyword evidence="1" id="KW-0805">Transcription regulation</keyword>
<reference evidence="6 7" key="1">
    <citation type="submission" date="2019-05" db="EMBL/GenBank/DDBJ databases">
        <title>Verrucobacter flavum gen. nov., sp. nov. a new member of the family Verrucomicrobiaceae.</title>
        <authorList>
            <person name="Szuroczki S."/>
            <person name="Abbaszade G."/>
            <person name="Szabo A."/>
            <person name="Felfoldi T."/>
            <person name="Schumann P."/>
            <person name="Boka K."/>
            <person name="Keki Z."/>
            <person name="Toumi M."/>
            <person name="Toth E."/>
        </authorList>
    </citation>
    <scope>NUCLEOTIDE SEQUENCE [LARGE SCALE GENOMIC DNA]</scope>
    <source>
        <strain evidence="6 7">MG-N-17</strain>
    </source>
</reference>